<dbReference type="InterPro" id="IPR030855">
    <property type="entry name" value="Bifunct_BirA"/>
</dbReference>
<dbReference type="PANTHER" id="PTHR12835:SF5">
    <property type="entry name" value="BIOTIN--PROTEIN LIGASE"/>
    <property type="match status" value="1"/>
</dbReference>
<keyword evidence="6" id="KW-0238">DNA-binding</keyword>
<proteinExistence type="inferred from homology"/>
<dbReference type="InterPro" id="IPR008988">
    <property type="entry name" value="Transcriptional_repressor_C"/>
</dbReference>
<keyword evidence="3 6" id="KW-0067">ATP-binding</keyword>
<comment type="catalytic activity">
    <reaction evidence="5 6">
        <text>biotin + L-lysyl-[protein] + ATP = N(6)-biotinyl-L-lysyl-[protein] + AMP + diphosphate + H(+)</text>
        <dbReference type="Rhea" id="RHEA:11756"/>
        <dbReference type="Rhea" id="RHEA-COMP:9752"/>
        <dbReference type="Rhea" id="RHEA-COMP:10505"/>
        <dbReference type="ChEBI" id="CHEBI:15378"/>
        <dbReference type="ChEBI" id="CHEBI:29969"/>
        <dbReference type="ChEBI" id="CHEBI:30616"/>
        <dbReference type="ChEBI" id="CHEBI:33019"/>
        <dbReference type="ChEBI" id="CHEBI:57586"/>
        <dbReference type="ChEBI" id="CHEBI:83144"/>
        <dbReference type="ChEBI" id="CHEBI:456215"/>
        <dbReference type="EC" id="6.3.4.15"/>
    </reaction>
</comment>
<sequence length="328" mass="35534">MEPHLALVRMLADGRFHSGEAIAEHLGVTRAAVWKALRRAADRFGLEVESVRGRGYRLPVPLELLDREAILGAMSDAGRNAVSRVEIHDRIDSTNAYLMREAALGMPSGVACLAERQTAGRGRRGRVWVSPFGVNLYLSLLWRFPLAPAALGGISLAVGAVLADLLHAEGVADLTLKWPNDLLWRRRKLAGLLLEVSGESQGPSHLVVGLGINLRMQTGQGDEIEQPWASLEEALQGRPCPRNRLAGKVLDVLAGALDLYGREGLEPFAELWRRFDGLHGEPVRLMLGERVVCGTHAGIADDGSLILETGGGRMRFQAGEVSLRAMGS</sequence>
<dbReference type="GO" id="GO:0005737">
    <property type="term" value="C:cytoplasm"/>
    <property type="evidence" value="ECO:0007669"/>
    <property type="project" value="TreeGrafter"/>
</dbReference>
<dbReference type="NCBIfam" id="TIGR00121">
    <property type="entry name" value="birA_ligase"/>
    <property type="match status" value="1"/>
</dbReference>
<evidence type="ECO:0000256" key="5">
    <source>
        <dbReference type="ARBA" id="ARBA00047846"/>
    </source>
</evidence>
<evidence type="ECO:0000256" key="3">
    <source>
        <dbReference type="ARBA" id="ARBA00022840"/>
    </source>
</evidence>
<evidence type="ECO:0000256" key="6">
    <source>
        <dbReference type="HAMAP-Rule" id="MF_00978"/>
    </source>
</evidence>
<dbReference type="InterPro" id="IPR036390">
    <property type="entry name" value="WH_DNA-bd_sf"/>
</dbReference>
<feature type="binding site" evidence="6">
    <location>
        <position position="117"/>
    </location>
    <ligand>
        <name>biotin</name>
        <dbReference type="ChEBI" id="CHEBI:57586"/>
    </ligand>
</feature>
<dbReference type="SUPFAM" id="SSF55681">
    <property type="entry name" value="Class II aaRS and biotin synthetases"/>
    <property type="match status" value="1"/>
</dbReference>
<keyword evidence="6" id="KW-0804">Transcription</keyword>
<comment type="caution">
    <text evidence="8">The sequence shown here is derived from an EMBL/GenBank/DDBJ whole genome shotgun (WGS) entry which is preliminary data.</text>
</comment>
<feature type="binding site" evidence="6">
    <location>
        <position position="188"/>
    </location>
    <ligand>
        <name>biotin</name>
        <dbReference type="ChEBI" id="CHEBI:57586"/>
    </ligand>
</feature>
<dbReference type="HAMAP" id="MF_00978">
    <property type="entry name" value="Bifunct_BirA"/>
    <property type="match status" value="1"/>
</dbReference>
<dbReference type="STRING" id="1249627.D779_1268"/>
<keyword evidence="4 6" id="KW-0092">Biotin</keyword>
<dbReference type="CDD" id="cd16442">
    <property type="entry name" value="BPL"/>
    <property type="match status" value="1"/>
</dbReference>
<gene>
    <name evidence="6" type="primary">birA</name>
    <name evidence="8" type="ORF">D779_1268</name>
</gene>
<feature type="binding site" evidence="6">
    <location>
        <begin position="121"/>
        <end position="123"/>
    </location>
    <ligand>
        <name>biotin</name>
        <dbReference type="ChEBI" id="CHEBI:57586"/>
    </ligand>
</feature>
<protein>
    <recommendedName>
        <fullName evidence="6">Bifunctional ligase/repressor BirA</fullName>
    </recommendedName>
    <alternativeName>
        <fullName evidence="6">Biotin operon repressor</fullName>
    </alternativeName>
    <alternativeName>
        <fullName evidence="6">Biotin--[acetyl-CoA-carboxylase] ligase</fullName>
        <ecNumber evidence="6">6.3.4.15</ecNumber>
    </alternativeName>
    <alternativeName>
        <fullName evidence="6">Biotin--protein ligase</fullName>
    </alternativeName>
    <alternativeName>
        <fullName evidence="6">Biotin-[acetyl-CoA carboxylase] synthetase</fullName>
    </alternativeName>
</protein>
<dbReference type="eggNOG" id="COG0340">
    <property type="taxonomic scope" value="Bacteria"/>
</dbReference>
<organism evidence="8 9">
    <name type="scientific">Imhoffiella purpurea</name>
    <dbReference type="NCBI Taxonomy" id="1249627"/>
    <lineage>
        <taxon>Bacteria</taxon>
        <taxon>Pseudomonadati</taxon>
        <taxon>Pseudomonadota</taxon>
        <taxon>Gammaproteobacteria</taxon>
        <taxon>Chromatiales</taxon>
        <taxon>Chromatiaceae</taxon>
        <taxon>Imhoffiella</taxon>
    </lineage>
</organism>
<dbReference type="InterPro" id="IPR036388">
    <property type="entry name" value="WH-like_DNA-bd_sf"/>
</dbReference>
<dbReference type="PROSITE" id="PS51733">
    <property type="entry name" value="BPL_LPL_CATALYTIC"/>
    <property type="match status" value="1"/>
</dbReference>
<comment type="similarity">
    <text evidence="6">Belongs to the biotin--protein ligase family.</text>
</comment>
<dbReference type="EC" id="6.3.4.15" evidence="6"/>
<keyword evidence="9" id="KW-1185">Reference proteome</keyword>
<feature type="binding site" evidence="6">
    <location>
        <begin position="93"/>
        <end position="95"/>
    </location>
    <ligand>
        <name>biotin</name>
        <dbReference type="ChEBI" id="CHEBI:57586"/>
    </ligand>
</feature>
<dbReference type="GO" id="GO:0005524">
    <property type="term" value="F:ATP binding"/>
    <property type="evidence" value="ECO:0007669"/>
    <property type="project" value="UniProtKB-UniRule"/>
</dbReference>
<reference evidence="8 9" key="1">
    <citation type="submission" date="2012-11" db="EMBL/GenBank/DDBJ databases">
        <title>Genome assembly of Thiorhodococcus sp. AK35.</title>
        <authorList>
            <person name="Nupur N."/>
            <person name="Khatri I."/>
            <person name="Subramanian S."/>
            <person name="Pinnaka A."/>
        </authorList>
    </citation>
    <scope>NUCLEOTIDE SEQUENCE [LARGE SCALE GENOMIC DNA]</scope>
    <source>
        <strain evidence="8 9">AK35</strain>
    </source>
</reference>
<dbReference type="Gene3D" id="1.10.10.10">
    <property type="entry name" value="Winged helix-like DNA-binding domain superfamily/Winged helix DNA-binding domain"/>
    <property type="match status" value="1"/>
</dbReference>
<dbReference type="Pfam" id="PF03099">
    <property type="entry name" value="BPL_LplA_LipB"/>
    <property type="match status" value="1"/>
</dbReference>
<keyword evidence="6" id="KW-0678">Repressor</keyword>
<comment type="function">
    <text evidence="6">Acts both as a biotin--[acetyl-CoA-carboxylase] ligase and a biotin-operon repressor. In the presence of ATP, BirA activates biotin to form the BirA-biotinyl-5'-adenylate (BirA-bio-5'-AMP or holoBirA) complex. HoloBirA can either transfer the biotinyl moiety to the biotin carboxyl carrier protein (BCCP) subunit of acetyl-CoA carboxylase, or bind to the biotin operator site and inhibit transcription of the operon.</text>
</comment>
<dbReference type="AlphaFoldDB" id="W9VEW4"/>
<evidence type="ECO:0000313" key="8">
    <source>
        <dbReference type="EMBL" id="EXJ15526.1"/>
    </source>
</evidence>
<dbReference type="GO" id="GO:0004077">
    <property type="term" value="F:biotin--[biotin carboxyl-carrier protein] ligase activity"/>
    <property type="evidence" value="ECO:0007669"/>
    <property type="project" value="UniProtKB-UniRule"/>
</dbReference>
<evidence type="ECO:0000313" key="9">
    <source>
        <dbReference type="Proteomes" id="UP000019460"/>
    </source>
</evidence>
<name>W9VEW4_9GAMM</name>
<dbReference type="Proteomes" id="UP000019460">
    <property type="component" value="Unassembled WGS sequence"/>
</dbReference>
<dbReference type="EMBL" id="AONC01000025">
    <property type="protein sequence ID" value="EXJ15526.1"/>
    <property type="molecule type" value="Genomic_DNA"/>
</dbReference>
<evidence type="ECO:0000256" key="2">
    <source>
        <dbReference type="ARBA" id="ARBA00022741"/>
    </source>
</evidence>
<feature type="DNA-binding region" description="H-T-H motif" evidence="6">
    <location>
        <begin position="19"/>
        <end position="38"/>
    </location>
</feature>
<dbReference type="Pfam" id="PF08279">
    <property type="entry name" value="HTH_11"/>
    <property type="match status" value="1"/>
</dbReference>
<evidence type="ECO:0000256" key="4">
    <source>
        <dbReference type="ARBA" id="ARBA00023267"/>
    </source>
</evidence>
<dbReference type="InterPro" id="IPR004143">
    <property type="entry name" value="BPL_LPL_catalytic"/>
</dbReference>
<dbReference type="InterPro" id="IPR004408">
    <property type="entry name" value="Biotin_CoA_COase_ligase"/>
</dbReference>
<keyword evidence="2 6" id="KW-0547">Nucleotide-binding</keyword>
<keyword evidence="1 6" id="KW-0436">Ligase</keyword>
<dbReference type="SUPFAM" id="SSF46785">
    <property type="entry name" value="Winged helix' DNA-binding domain"/>
    <property type="match status" value="1"/>
</dbReference>
<dbReference type="GO" id="GO:0003677">
    <property type="term" value="F:DNA binding"/>
    <property type="evidence" value="ECO:0007669"/>
    <property type="project" value="UniProtKB-UniRule"/>
</dbReference>
<feature type="domain" description="BPL/LPL catalytic" evidence="7">
    <location>
        <begin position="77"/>
        <end position="261"/>
    </location>
</feature>
<dbReference type="PATRIC" id="fig|1249627.3.peg.1718"/>
<evidence type="ECO:0000259" key="7">
    <source>
        <dbReference type="PROSITE" id="PS51733"/>
    </source>
</evidence>
<dbReference type="InterPro" id="IPR013196">
    <property type="entry name" value="HTH_11"/>
</dbReference>
<dbReference type="Gene3D" id="3.30.930.10">
    <property type="entry name" value="Bira Bifunctional Protein, Domain 2"/>
    <property type="match status" value="1"/>
</dbReference>
<dbReference type="eggNOG" id="COG1654">
    <property type="taxonomic scope" value="Bacteria"/>
</dbReference>
<accession>W9VEW4</accession>
<dbReference type="GO" id="GO:0006355">
    <property type="term" value="P:regulation of DNA-templated transcription"/>
    <property type="evidence" value="ECO:0007669"/>
    <property type="project" value="UniProtKB-UniRule"/>
</dbReference>
<dbReference type="NCBIfam" id="NF008847">
    <property type="entry name" value="PRK11886.1-2"/>
    <property type="match status" value="1"/>
</dbReference>
<dbReference type="InterPro" id="IPR003142">
    <property type="entry name" value="BPL_C"/>
</dbReference>
<keyword evidence="6" id="KW-0805">Transcription regulation</keyword>
<dbReference type="InterPro" id="IPR045864">
    <property type="entry name" value="aa-tRNA-synth_II/BPL/LPL"/>
</dbReference>
<dbReference type="SUPFAM" id="SSF50037">
    <property type="entry name" value="C-terminal domain of transcriptional repressors"/>
    <property type="match status" value="1"/>
</dbReference>
<evidence type="ECO:0000256" key="1">
    <source>
        <dbReference type="ARBA" id="ARBA00022598"/>
    </source>
</evidence>
<dbReference type="Gene3D" id="2.30.30.100">
    <property type="match status" value="1"/>
</dbReference>
<dbReference type="Pfam" id="PF02237">
    <property type="entry name" value="BPL_C"/>
    <property type="match status" value="1"/>
</dbReference>
<dbReference type="PANTHER" id="PTHR12835">
    <property type="entry name" value="BIOTIN PROTEIN LIGASE"/>
    <property type="match status" value="1"/>
</dbReference>